<dbReference type="PANTHER" id="PTHR43008">
    <property type="entry name" value="BENZIL REDUCTASE"/>
    <property type="match status" value="1"/>
</dbReference>
<dbReference type="InterPro" id="IPR002347">
    <property type="entry name" value="SDR_fam"/>
</dbReference>
<dbReference type="Proteomes" id="UP001345013">
    <property type="component" value="Unassembled WGS sequence"/>
</dbReference>
<reference evidence="4 5" key="1">
    <citation type="submission" date="2023-08" db="EMBL/GenBank/DDBJ databases">
        <title>Black Yeasts Isolated from many extreme environments.</title>
        <authorList>
            <person name="Coleine C."/>
            <person name="Stajich J.E."/>
            <person name="Selbmann L."/>
        </authorList>
    </citation>
    <scope>NUCLEOTIDE SEQUENCE [LARGE SCALE GENOMIC DNA]</scope>
    <source>
        <strain evidence="4 5">CCFEE 5885</strain>
    </source>
</reference>
<name>A0ABR0K7T7_9EURO</name>
<gene>
    <name evidence="4" type="ORF">LTR24_005848</name>
</gene>
<keyword evidence="5" id="KW-1185">Reference proteome</keyword>
<comment type="caution">
    <text evidence="4">The sequence shown here is derived from an EMBL/GenBank/DDBJ whole genome shotgun (WGS) entry which is preliminary data.</text>
</comment>
<dbReference type="Gene3D" id="3.40.50.720">
    <property type="entry name" value="NAD(P)-binding Rossmann-like Domain"/>
    <property type="match status" value="1"/>
</dbReference>
<sequence length="365" mass="39753">MVSFTTSWGRATGRLSTLVGERCRLVSPGFRLASCISRPPNLRHSNYTFSRAFTVSRRTSDEANKSSAIARRLKDPEHAGQRARLREFGLDNRVYVVTGGARGLGLVLAEALVEAGGHVYCLDRLTEPDASFHETQRRLLASGFDGSLHYKRVDVQDAKDLDWVISEAAAAHGRMDGLVAAAGVQNVTPALEYPPEKIAEMMNINYTGVYLSAVACAKQMIKYKTPGAMCLIGSMSGLVANKGLITSVYNSSKAAVMQLGRSLAMEWGQMKEFEGVTDASVAGSHLGHKRGIRVNVLCPGNIITPMVQKNFEDEPHLRALWESGNMMGRISEPEEYRGAVLFMLSDASSFMTGSHLVVDGGYTAW</sequence>
<dbReference type="Pfam" id="PF00106">
    <property type="entry name" value="adh_short"/>
    <property type="match status" value="1"/>
</dbReference>
<dbReference type="PROSITE" id="PS00061">
    <property type="entry name" value="ADH_SHORT"/>
    <property type="match status" value="1"/>
</dbReference>
<dbReference type="EMBL" id="JAVRRG010000070">
    <property type="protein sequence ID" value="KAK5089796.1"/>
    <property type="molecule type" value="Genomic_DNA"/>
</dbReference>
<keyword evidence="3" id="KW-0560">Oxidoreductase</keyword>
<dbReference type="PANTHER" id="PTHR43008:SF10">
    <property type="entry name" value="CHAIN DEHYDROGENASE_OXIDOREDUCTASE, PUTATIVE (AFU_ORTHOLOGUE AFUA_2G15740)-RELATED"/>
    <property type="match status" value="1"/>
</dbReference>
<dbReference type="SUPFAM" id="SSF51735">
    <property type="entry name" value="NAD(P)-binding Rossmann-fold domains"/>
    <property type="match status" value="1"/>
</dbReference>
<comment type="similarity">
    <text evidence="1">Belongs to the short-chain dehydrogenases/reductases (SDR) family.</text>
</comment>
<protein>
    <submittedName>
        <fullName evidence="4">Uncharacterized protein</fullName>
    </submittedName>
</protein>
<accession>A0ABR0K7T7</accession>
<evidence type="ECO:0000313" key="4">
    <source>
        <dbReference type="EMBL" id="KAK5089796.1"/>
    </source>
</evidence>
<dbReference type="InterPro" id="IPR020904">
    <property type="entry name" value="Sc_DH/Rdtase_CS"/>
</dbReference>
<proteinExistence type="inferred from homology"/>
<keyword evidence="2" id="KW-0521">NADP</keyword>
<dbReference type="InterPro" id="IPR036291">
    <property type="entry name" value="NAD(P)-bd_dom_sf"/>
</dbReference>
<organism evidence="4 5">
    <name type="scientific">Lithohypha guttulata</name>
    <dbReference type="NCBI Taxonomy" id="1690604"/>
    <lineage>
        <taxon>Eukaryota</taxon>
        <taxon>Fungi</taxon>
        <taxon>Dikarya</taxon>
        <taxon>Ascomycota</taxon>
        <taxon>Pezizomycotina</taxon>
        <taxon>Eurotiomycetes</taxon>
        <taxon>Chaetothyriomycetidae</taxon>
        <taxon>Chaetothyriales</taxon>
        <taxon>Trichomeriaceae</taxon>
        <taxon>Lithohypha</taxon>
    </lineage>
</organism>
<evidence type="ECO:0000256" key="1">
    <source>
        <dbReference type="ARBA" id="ARBA00006484"/>
    </source>
</evidence>
<dbReference type="PRINTS" id="PR00081">
    <property type="entry name" value="GDHRDH"/>
</dbReference>
<evidence type="ECO:0000313" key="5">
    <source>
        <dbReference type="Proteomes" id="UP001345013"/>
    </source>
</evidence>
<evidence type="ECO:0000256" key="2">
    <source>
        <dbReference type="ARBA" id="ARBA00022857"/>
    </source>
</evidence>
<evidence type="ECO:0000256" key="3">
    <source>
        <dbReference type="ARBA" id="ARBA00023002"/>
    </source>
</evidence>